<dbReference type="NCBIfam" id="NF002060">
    <property type="entry name" value="PRK00892.1"/>
    <property type="match status" value="1"/>
</dbReference>
<dbReference type="GO" id="GO:0016020">
    <property type="term" value="C:membrane"/>
    <property type="evidence" value="ECO:0007669"/>
    <property type="project" value="GOC"/>
</dbReference>
<evidence type="ECO:0000256" key="4">
    <source>
        <dbReference type="ARBA" id="ARBA00022737"/>
    </source>
</evidence>
<dbReference type="NCBIfam" id="TIGR01853">
    <property type="entry name" value="lipid_A_lpxD"/>
    <property type="match status" value="1"/>
</dbReference>
<protein>
    <submittedName>
        <fullName evidence="8">UDP-3-O-[3-hydroxymyristoyl] glucosamine N-acyltransferase</fullName>
        <ecNumber evidence="8">2.3.1.-</ecNumber>
    </submittedName>
</protein>
<keyword evidence="5" id="KW-0443">Lipid metabolism</keyword>
<keyword evidence="1" id="KW-0444">Lipid biosynthesis</keyword>
<keyword evidence="3 8" id="KW-0808">Transferase</keyword>
<dbReference type="Gene3D" id="2.160.10.10">
    <property type="entry name" value="Hexapeptide repeat proteins"/>
    <property type="match status" value="1"/>
</dbReference>
<accession>J9F9S0</accession>
<dbReference type="InterPro" id="IPR011004">
    <property type="entry name" value="Trimer_LpxA-like_sf"/>
</dbReference>
<reference evidence="8" key="1">
    <citation type="journal article" date="2012" name="PLoS ONE">
        <title>Gene sets for utilization of primary and secondary nutrition supplies in the distal gut of endangered iberian lynx.</title>
        <authorList>
            <person name="Alcaide M."/>
            <person name="Messina E."/>
            <person name="Richter M."/>
            <person name="Bargiela R."/>
            <person name="Peplies J."/>
            <person name="Huws S.A."/>
            <person name="Newbold C.J."/>
            <person name="Golyshin P.N."/>
            <person name="Simon M.A."/>
            <person name="Lopez G."/>
            <person name="Yakimov M.M."/>
            <person name="Ferrer M."/>
        </authorList>
    </citation>
    <scope>NUCLEOTIDE SEQUENCE</scope>
</reference>
<sequence>MKFTAKQIAEYLHGEVEGDASASVRTFAKIEEGVEGAISFLANSKYEHYLYETRSSIVLVNRDFRPERQVSATLVRVDNAYEAIARLLTLYEQTINKREGIHPLACVAPTAKVGEGCYVGPHAYIGENAVVGKGTQIYANTVVEERAQIGEDCLLYPNVSVYHDCIVGNRVILHSGCVIGADGFGFAPGANGYEKIPQIGIVTIEDDVEIGANACVDRSTMGSTYVRKGVKLDNLVQVAHNCEVGSHTVMSAQVGVAGSTKIGEWCMFGGQVGIAGHAVIGDRVLSGAQAGIAGSIRKGHATVQGSPAIDAKNFMRSSVVFKKLPDMYAEFTRMKEELEELKNKLK</sequence>
<proteinExistence type="inferred from homology"/>
<name>J9F9S0_9ZZZZ</name>
<dbReference type="Gene3D" id="3.40.1390.10">
    <property type="entry name" value="MurE/MurF, N-terminal domain"/>
    <property type="match status" value="1"/>
</dbReference>
<dbReference type="AlphaFoldDB" id="J9F9S0"/>
<dbReference type="EC" id="2.3.1.-" evidence="8"/>
<evidence type="ECO:0000259" key="7">
    <source>
        <dbReference type="Pfam" id="PF04613"/>
    </source>
</evidence>
<dbReference type="HAMAP" id="MF_00523">
    <property type="entry name" value="LpxD"/>
    <property type="match status" value="1"/>
</dbReference>
<dbReference type="EMBL" id="AMCI01008341">
    <property type="protein sequence ID" value="EJW91198.1"/>
    <property type="molecule type" value="Genomic_DNA"/>
</dbReference>
<dbReference type="GO" id="GO:0009245">
    <property type="term" value="P:lipid A biosynthetic process"/>
    <property type="evidence" value="ECO:0007669"/>
    <property type="project" value="UniProtKB-KW"/>
</dbReference>
<dbReference type="InterPro" id="IPR007691">
    <property type="entry name" value="LpxD"/>
</dbReference>
<dbReference type="Pfam" id="PF00132">
    <property type="entry name" value="Hexapep"/>
    <property type="match status" value="2"/>
</dbReference>
<keyword evidence="4" id="KW-0677">Repeat</keyword>
<dbReference type="SUPFAM" id="SSF51161">
    <property type="entry name" value="Trimeric LpxA-like enzymes"/>
    <property type="match status" value="1"/>
</dbReference>
<keyword evidence="2" id="KW-0441">Lipid A biosynthesis</keyword>
<evidence type="ECO:0000256" key="5">
    <source>
        <dbReference type="ARBA" id="ARBA00023098"/>
    </source>
</evidence>
<dbReference type="Pfam" id="PF04613">
    <property type="entry name" value="LpxD"/>
    <property type="match status" value="1"/>
</dbReference>
<dbReference type="PANTHER" id="PTHR43378">
    <property type="entry name" value="UDP-3-O-ACYLGLUCOSAMINE N-ACYLTRANSFERASE"/>
    <property type="match status" value="1"/>
</dbReference>
<evidence type="ECO:0000256" key="6">
    <source>
        <dbReference type="ARBA" id="ARBA00023315"/>
    </source>
</evidence>
<feature type="domain" description="UDP-3-O-[3-hydroxymyristoyl] glucosamine N-acyltransferase non-repeat region" evidence="7">
    <location>
        <begin position="23"/>
        <end position="90"/>
    </location>
</feature>
<evidence type="ECO:0000256" key="2">
    <source>
        <dbReference type="ARBA" id="ARBA00022556"/>
    </source>
</evidence>
<comment type="caution">
    <text evidence="8">The sequence shown here is derived from an EMBL/GenBank/DDBJ whole genome shotgun (WGS) entry which is preliminary data.</text>
</comment>
<evidence type="ECO:0000256" key="1">
    <source>
        <dbReference type="ARBA" id="ARBA00022516"/>
    </source>
</evidence>
<dbReference type="GO" id="GO:0016410">
    <property type="term" value="F:N-acyltransferase activity"/>
    <property type="evidence" value="ECO:0007669"/>
    <property type="project" value="InterPro"/>
</dbReference>
<dbReference type="InterPro" id="IPR020573">
    <property type="entry name" value="UDP_GlcNAc_AcTrfase_non-rep"/>
</dbReference>
<dbReference type="CDD" id="cd03352">
    <property type="entry name" value="LbH_LpxD"/>
    <property type="match status" value="1"/>
</dbReference>
<gene>
    <name evidence="8" type="ORF">EVA_20696</name>
</gene>
<evidence type="ECO:0000256" key="3">
    <source>
        <dbReference type="ARBA" id="ARBA00022679"/>
    </source>
</evidence>
<organism evidence="8">
    <name type="scientific">gut metagenome</name>
    <dbReference type="NCBI Taxonomy" id="749906"/>
    <lineage>
        <taxon>unclassified sequences</taxon>
        <taxon>metagenomes</taxon>
        <taxon>organismal metagenomes</taxon>
    </lineage>
</organism>
<keyword evidence="6 8" id="KW-0012">Acyltransferase</keyword>
<evidence type="ECO:0000313" key="8">
    <source>
        <dbReference type="EMBL" id="EJW91198.1"/>
    </source>
</evidence>
<dbReference type="InterPro" id="IPR001451">
    <property type="entry name" value="Hexapep"/>
</dbReference>
<dbReference type="PANTHER" id="PTHR43378:SF2">
    <property type="entry name" value="UDP-3-O-ACYLGLUCOSAMINE N-ACYLTRANSFERASE 1, MITOCHONDRIAL-RELATED"/>
    <property type="match status" value="1"/>
</dbReference>